<dbReference type="RefSeq" id="WP_345333551.1">
    <property type="nucleotide sequence ID" value="NZ_BAABJZ010000008.1"/>
</dbReference>
<gene>
    <name evidence="7" type="ORF">GCM10023333_07460</name>
</gene>
<accession>A0ABP9EE38</accession>
<dbReference type="PANTHER" id="PTHR43461:SF1">
    <property type="entry name" value="TRANSMEMBRANE PROTEIN 256"/>
    <property type="match status" value="1"/>
</dbReference>
<dbReference type="Proteomes" id="UP001499988">
    <property type="component" value="Unassembled WGS sequence"/>
</dbReference>
<evidence type="ECO:0000256" key="4">
    <source>
        <dbReference type="ARBA" id="ARBA00022989"/>
    </source>
</evidence>
<evidence type="ECO:0000256" key="1">
    <source>
        <dbReference type="ARBA" id="ARBA00004141"/>
    </source>
</evidence>
<evidence type="ECO:0000313" key="8">
    <source>
        <dbReference type="Proteomes" id="UP001499988"/>
    </source>
</evidence>
<keyword evidence="4 6" id="KW-1133">Transmembrane helix</keyword>
<dbReference type="PANTHER" id="PTHR43461">
    <property type="entry name" value="TRANSMEMBRANE PROTEIN 256"/>
    <property type="match status" value="1"/>
</dbReference>
<evidence type="ECO:0000313" key="7">
    <source>
        <dbReference type="EMBL" id="GAA4876680.1"/>
    </source>
</evidence>
<keyword evidence="5 6" id="KW-0472">Membrane</keyword>
<reference evidence="8" key="1">
    <citation type="journal article" date="2019" name="Int. J. Syst. Evol. Microbiol.">
        <title>The Global Catalogue of Microorganisms (GCM) 10K type strain sequencing project: providing services to taxonomists for standard genome sequencing and annotation.</title>
        <authorList>
            <consortium name="The Broad Institute Genomics Platform"/>
            <consortium name="The Broad Institute Genome Sequencing Center for Infectious Disease"/>
            <person name="Wu L."/>
            <person name="Ma J."/>
        </authorList>
    </citation>
    <scope>NUCLEOTIDE SEQUENCE [LARGE SCALE GENOMIC DNA]</scope>
    <source>
        <strain evidence="8">JCM 18401</strain>
    </source>
</reference>
<sequence length="136" mass="14305">MSSKNDSMAAPVFGVLAAFFGLLATGLGAYGAHGLPGKIAPQLLASFETAVQYQFFHALALLAVAVALLVRPGQRLLKIAGLCFVVGMLGFSGSIYALVLLGNTFFGPITPMGGLILMIGWLLLMVAAWKWECTNE</sequence>
<name>A0ABP9EE38_9GAMM</name>
<evidence type="ECO:0000256" key="6">
    <source>
        <dbReference type="SAM" id="Phobius"/>
    </source>
</evidence>
<keyword evidence="3 6" id="KW-0812">Transmembrane</keyword>
<protein>
    <submittedName>
        <fullName evidence="7">DUF423 domain-containing protein</fullName>
    </submittedName>
</protein>
<keyword evidence="8" id="KW-1185">Reference proteome</keyword>
<dbReference type="EMBL" id="BAABJZ010000008">
    <property type="protein sequence ID" value="GAA4876680.1"/>
    <property type="molecule type" value="Genomic_DNA"/>
</dbReference>
<feature type="transmembrane region" description="Helical" evidence="6">
    <location>
        <begin position="82"/>
        <end position="106"/>
    </location>
</feature>
<comment type="similarity">
    <text evidence="2">Belongs to the UPF0382 family.</text>
</comment>
<evidence type="ECO:0000256" key="2">
    <source>
        <dbReference type="ARBA" id="ARBA00009694"/>
    </source>
</evidence>
<proteinExistence type="inferred from homology"/>
<comment type="caution">
    <text evidence="7">The sequence shown here is derived from an EMBL/GenBank/DDBJ whole genome shotgun (WGS) entry which is preliminary data.</text>
</comment>
<evidence type="ECO:0000256" key="5">
    <source>
        <dbReference type="ARBA" id="ARBA00023136"/>
    </source>
</evidence>
<organism evidence="7 8">
    <name type="scientific">Ferrimonas pelagia</name>
    <dbReference type="NCBI Taxonomy" id="1177826"/>
    <lineage>
        <taxon>Bacteria</taxon>
        <taxon>Pseudomonadati</taxon>
        <taxon>Pseudomonadota</taxon>
        <taxon>Gammaproteobacteria</taxon>
        <taxon>Alteromonadales</taxon>
        <taxon>Ferrimonadaceae</taxon>
        <taxon>Ferrimonas</taxon>
    </lineage>
</organism>
<evidence type="ECO:0000256" key="3">
    <source>
        <dbReference type="ARBA" id="ARBA00022692"/>
    </source>
</evidence>
<feature type="transmembrane region" description="Helical" evidence="6">
    <location>
        <begin position="52"/>
        <end position="70"/>
    </location>
</feature>
<feature type="transmembrane region" description="Helical" evidence="6">
    <location>
        <begin position="112"/>
        <end position="131"/>
    </location>
</feature>
<dbReference type="InterPro" id="IPR006696">
    <property type="entry name" value="DUF423"/>
</dbReference>
<comment type="subcellular location">
    <subcellularLocation>
        <location evidence="1">Membrane</location>
        <topology evidence="1">Multi-pass membrane protein</topology>
    </subcellularLocation>
</comment>
<dbReference type="Pfam" id="PF04241">
    <property type="entry name" value="DUF423"/>
    <property type="match status" value="1"/>
</dbReference>